<dbReference type="GeneID" id="66100023"/>
<dbReference type="EMBL" id="MU250556">
    <property type="protein sequence ID" value="KAG7441797.1"/>
    <property type="molecule type" value="Genomic_DNA"/>
</dbReference>
<dbReference type="OrthoDB" id="3153758at2759"/>
<sequence>MCVTSRGFYLGNGTSKYSDDEIPAPSSKFGFLERSSVLSSILKARGWFGILFVTVVIKPFGWLFPGSFSDDSRIALPLLITFSACKGSMRHRIEAHMGNHQPSWDNWREMCSTTPTDYDGHHFDQLNRCYHRGIFGDITYHLSLYTLRYSLFKEIREFRLSFVMTSVLCLRDPWYLMNATPGYNRLNCLVPVILNVDEAKSGNSSASREAPLLLIPRVIDSFDGLADLLRSSQRENIDLARFFTQRGHDDTEGSNDSSLEDNMLPPV</sequence>
<dbReference type="AlphaFoldDB" id="A0A9P7VJJ7"/>
<dbReference type="RefSeq" id="XP_043035297.1">
    <property type="nucleotide sequence ID" value="XM_043177736.1"/>
</dbReference>
<evidence type="ECO:0000256" key="1">
    <source>
        <dbReference type="SAM" id="MobiDB-lite"/>
    </source>
</evidence>
<name>A0A9P7VJJ7_9AGAR</name>
<reference evidence="2" key="1">
    <citation type="submission" date="2020-11" db="EMBL/GenBank/DDBJ databases">
        <title>Adaptations for nitrogen fixation in a non-lichenized fungal sporocarp promotes dispersal by wood-feeding termites.</title>
        <authorList>
            <consortium name="DOE Joint Genome Institute"/>
            <person name="Koch R.A."/>
            <person name="Yoon G."/>
            <person name="Arayal U."/>
            <person name="Lail K."/>
            <person name="Amirebrahimi M."/>
            <person name="Labutti K."/>
            <person name="Lipzen A."/>
            <person name="Riley R."/>
            <person name="Barry K."/>
            <person name="Henrissat B."/>
            <person name="Grigoriev I.V."/>
            <person name="Herr J.R."/>
            <person name="Aime M.C."/>
        </authorList>
    </citation>
    <scope>NUCLEOTIDE SEQUENCE</scope>
    <source>
        <strain evidence="2">MCA 3950</strain>
    </source>
</reference>
<gene>
    <name evidence="2" type="ORF">BT62DRAFT_1011091</name>
</gene>
<proteinExistence type="predicted"/>
<evidence type="ECO:0000313" key="2">
    <source>
        <dbReference type="EMBL" id="KAG7441797.1"/>
    </source>
</evidence>
<evidence type="ECO:0000313" key="3">
    <source>
        <dbReference type="Proteomes" id="UP000812287"/>
    </source>
</evidence>
<organism evidence="2 3">
    <name type="scientific">Guyanagaster necrorhizus</name>
    <dbReference type="NCBI Taxonomy" id="856835"/>
    <lineage>
        <taxon>Eukaryota</taxon>
        <taxon>Fungi</taxon>
        <taxon>Dikarya</taxon>
        <taxon>Basidiomycota</taxon>
        <taxon>Agaricomycotina</taxon>
        <taxon>Agaricomycetes</taxon>
        <taxon>Agaricomycetidae</taxon>
        <taxon>Agaricales</taxon>
        <taxon>Marasmiineae</taxon>
        <taxon>Physalacriaceae</taxon>
        <taxon>Guyanagaster</taxon>
    </lineage>
</organism>
<dbReference type="Proteomes" id="UP000812287">
    <property type="component" value="Unassembled WGS sequence"/>
</dbReference>
<keyword evidence="3" id="KW-1185">Reference proteome</keyword>
<comment type="caution">
    <text evidence="2">The sequence shown here is derived from an EMBL/GenBank/DDBJ whole genome shotgun (WGS) entry which is preliminary data.</text>
</comment>
<protein>
    <submittedName>
        <fullName evidence="2">Uncharacterized protein</fullName>
    </submittedName>
</protein>
<accession>A0A9P7VJJ7</accession>
<feature type="region of interest" description="Disordered" evidence="1">
    <location>
        <begin position="248"/>
        <end position="267"/>
    </location>
</feature>